<reference evidence="11" key="1">
    <citation type="journal article" date="2021" name="PeerJ">
        <title>Extensive microbial diversity within the chicken gut microbiome revealed by metagenomics and culture.</title>
        <authorList>
            <person name="Gilroy R."/>
            <person name="Ravi A."/>
            <person name="Getino M."/>
            <person name="Pursley I."/>
            <person name="Horton D.L."/>
            <person name="Alikhan N.F."/>
            <person name="Baker D."/>
            <person name="Gharbi K."/>
            <person name="Hall N."/>
            <person name="Watson M."/>
            <person name="Adriaenssens E.M."/>
            <person name="Foster-Nyarko E."/>
            <person name="Jarju S."/>
            <person name="Secka A."/>
            <person name="Antonio M."/>
            <person name="Oren A."/>
            <person name="Chaudhuri R.R."/>
            <person name="La Ragione R."/>
            <person name="Hildebrand F."/>
            <person name="Pallen M.J."/>
        </authorList>
    </citation>
    <scope>NUCLEOTIDE SEQUENCE</scope>
    <source>
        <strain evidence="11">ChiGjej4B4-7305</strain>
    </source>
</reference>
<keyword evidence="3" id="KW-1003">Cell membrane</keyword>
<dbReference type="InterPro" id="IPR050107">
    <property type="entry name" value="ABC_carbohydrate_import_ATPase"/>
</dbReference>
<evidence type="ECO:0000256" key="8">
    <source>
        <dbReference type="ARBA" id="ARBA00022967"/>
    </source>
</evidence>
<evidence type="ECO:0000256" key="1">
    <source>
        <dbReference type="ARBA" id="ARBA00004202"/>
    </source>
</evidence>
<keyword evidence="7 11" id="KW-0067">ATP-binding</keyword>
<gene>
    <name evidence="11" type="ORF">H9815_13430</name>
</gene>
<protein>
    <submittedName>
        <fullName evidence="11">Sugar ABC transporter ATP-binding protein</fullName>
    </submittedName>
</protein>
<dbReference type="InterPro" id="IPR027417">
    <property type="entry name" value="P-loop_NTPase"/>
</dbReference>
<dbReference type="Pfam" id="PF00005">
    <property type="entry name" value="ABC_tran"/>
    <property type="match status" value="2"/>
</dbReference>
<name>A0A9D2J4J8_9MICO</name>
<comment type="subcellular location">
    <subcellularLocation>
        <location evidence="1">Cell membrane</location>
        <topology evidence="1">Peripheral membrane protein</topology>
    </subcellularLocation>
</comment>
<dbReference type="PANTHER" id="PTHR43790:SF3">
    <property type="entry name" value="D-ALLOSE IMPORT ATP-BINDING PROTEIN ALSA-RELATED"/>
    <property type="match status" value="1"/>
</dbReference>
<dbReference type="SMART" id="SM00382">
    <property type="entry name" value="AAA"/>
    <property type="match status" value="2"/>
</dbReference>
<evidence type="ECO:0000256" key="6">
    <source>
        <dbReference type="ARBA" id="ARBA00022741"/>
    </source>
</evidence>
<dbReference type="Gene3D" id="3.40.50.300">
    <property type="entry name" value="P-loop containing nucleotide triphosphate hydrolases"/>
    <property type="match status" value="2"/>
</dbReference>
<evidence type="ECO:0000313" key="11">
    <source>
        <dbReference type="EMBL" id="HIZ36770.1"/>
    </source>
</evidence>
<dbReference type="PROSITE" id="PS00211">
    <property type="entry name" value="ABC_TRANSPORTER_1"/>
    <property type="match status" value="2"/>
</dbReference>
<evidence type="ECO:0000313" key="12">
    <source>
        <dbReference type="Proteomes" id="UP000824037"/>
    </source>
</evidence>
<evidence type="ECO:0000259" key="10">
    <source>
        <dbReference type="PROSITE" id="PS50893"/>
    </source>
</evidence>
<feature type="domain" description="ABC transporter" evidence="10">
    <location>
        <begin position="10"/>
        <end position="246"/>
    </location>
</feature>
<dbReference type="Proteomes" id="UP000824037">
    <property type="component" value="Unassembled WGS sequence"/>
</dbReference>
<feature type="domain" description="ABC transporter" evidence="10">
    <location>
        <begin position="260"/>
        <end position="501"/>
    </location>
</feature>
<reference evidence="11" key="2">
    <citation type="submission" date="2021-04" db="EMBL/GenBank/DDBJ databases">
        <authorList>
            <person name="Gilroy R."/>
        </authorList>
    </citation>
    <scope>NUCLEOTIDE SEQUENCE</scope>
    <source>
        <strain evidence="11">ChiGjej4B4-7305</strain>
    </source>
</reference>
<keyword evidence="4" id="KW-0762">Sugar transport</keyword>
<dbReference type="PANTHER" id="PTHR43790">
    <property type="entry name" value="CARBOHYDRATE TRANSPORT ATP-BINDING PROTEIN MG119-RELATED"/>
    <property type="match status" value="1"/>
</dbReference>
<evidence type="ECO:0000256" key="3">
    <source>
        <dbReference type="ARBA" id="ARBA00022475"/>
    </source>
</evidence>
<dbReference type="InterPro" id="IPR017871">
    <property type="entry name" value="ABC_transporter-like_CS"/>
</dbReference>
<keyword evidence="6" id="KW-0547">Nucleotide-binding</keyword>
<dbReference type="AlphaFoldDB" id="A0A9D2J4J8"/>
<dbReference type="GO" id="GO:0005886">
    <property type="term" value="C:plasma membrane"/>
    <property type="evidence" value="ECO:0007669"/>
    <property type="project" value="UniProtKB-SubCell"/>
</dbReference>
<evidence type="ECO:0000256" key="9">
    <source>
        <dbReference type="ARBA" id="ARBA00023136"/>
    </source>
</evidence>
<evidence type="ECO:0000256" key="2">
    <source>
        <dbReference type="ARBA" id="ARBA00022448"/>
    </source>
</evidence>
<evidence type="ECO:0000256" key="5">
    <source>
        <dbReference type="ARBA" id="ARBA00022737"/>
    </source>
</evidence>
<dbReference type="InterPro" id="IPR003593">
    <property type="entry name" value="AAA+_ATPase"/>
</dbReference>
<keyword evidence="8" id="KW-1278">Translocase</keyword>
<dbReference type="SUPFAM" id="SSF52540">
    <property type="entry name" value="P-loop containing nucleoside triphosphate hydrolases"/>
    <property type="match status" value="2"/>
</dbReference>
<dbReference type="EMBL" id="DXBY01000229">
    <property type="protein sequence ID" value="HIZ36770.1"/>
    <property type="molecule type" value="Genomic_DNA"/>
</dbReference>
<dbReference type="GO" id="GO:0005524">
    <property type="term" value="F:ATP binding"/>
    <property type="evidence" value="ECO:0007669"/>
    <property type="project" value="UniProtKB-KW"/>
</dbReference>
<sequence length="504" mass="54074">MSERTEHAVLSLANISKKFAGTTVLHGVDLDVRAGEVHALMGENGAGKSTLMKVVGGVHQPDTGQVRLAGDVLSLASPKDAIAAGIAMIHQELSTVPYMTVADNLALGREPTRARYVVDREALIAHAQRKLDRIGVRVDPKAKMVDLSVGQQQMVEIARAVDQDAKILVLDEPTASLSDAESERLFTLVESMRESGMGLIYISHRLDEVWRLADRITVLRDGYLVGTSDRGALEQDEVVRQMVGRRIESLYVRENRNAGDVVLDVAEIASAELGVGPVSLSVRAGEVVTLVGLIGAGRTETVRMIYGADAADSGTVRLRGKAVAIDSCTDALQVGIGLLPESRKEQALFPSRDVVDNITITSLGSTSRFGVLARARLLQTAKTYIDRLRIRAQSARQLVSTLSGGNQQKVVLSRLLASSTEVLILDEPTRGVDVGAKHEIYEIINGLAAEGKAVLIVSSDLPEALGISDRLLVYRDGQVVQELLAADTSEEEVMMFATGLSGSE</sequence>
<dbReference type="PROSITE" id="PS50893">
    <property type="entry name" value="ABC_TRANSPORTER_2"/>
    <property type="match status" value="2"/>
</dbReference>
<comment type="caution">
    <text evidence="11">The sequence shown here is derived from an EMBL/GenBank/DDBJ whole genome shotgun (WGS) entry which is preliminary data.</text>
</comment>
<dbReference type="FunFam" id="3.40.50.300:FF:000127">
    <property type="entry name" value="Ribose import ATP-binding protein RbsA"/>
    <property type="match status" value="1"/>
</dbReference>
<keyword evidence="2" id="KW-0813">Transport</keyword>
<keyword evidence="9" id="KW-0472">Membrane</keyword>
<keyword evidence="5" id="KW-0677">Repeat</keyword>
<dbReference type="CDD" id="cd03215">
    <property type="entry name" value="ABC_Carb_Monos_II"/>
    <property type="match status" value="1"/>
</dbReference>
<evidence type="ECO:0000256" key="4">
    <source>
        <dbReference type="ARBA" id="ARBA00022597"/>
    </source>
</evidence>
<evidence type="ECO:0000256" key="7">
    <source>
        <dbReference type="ARBA" id="ARBA00022840"/>
    </source>
</evidence>
<organism evidence="11 12">
    <name type="scientific">Candidatus Ruania gallistercoris</name>
    <dbReference type="NCBI Taxonomy" id="2838746"/>
    <lineage>
        <taxon>Bacteria</taxon>
        <taxon>Bacillati</taxon>
        <taxon>Actinomycetota</taxon>
        <taxon>Actinomycetes</taxon>
        <taxon>Micrococcales</taxon>
        <taxon>Ruaniaceae</taxon>
        <taxon>Ruania</taxon>
    </lineage>
</organism>
<proteinExistence type="predicted"/>
<dbReference type="GO" id="GO:0016887">
    <property type="term" value="F:ATP hydrolysis activity"/>
    <property type="evidence" value="ECO:0007669"/>
    <property type="project" value="InterPro"/>
</dbReference>
<accession>A0A9D2J4J8</accession>
<dbReference type="CDD" id="cd03216">
    <property type="entry name" value="ABC_Carb_Monos_I"/>
    <property type="match status" value="1"/>
</dbReference>
<dbReference type="InterPro" id="IPR003439">
    <property type="entry name" value="ABC_transporter-like_ATP-bd"/>
</dbReference>